<dbReference type="Proteomes" id="UP000092993">
    <property type="component" value="Unassembled WGS sequence"/>
</dbReference>
<feature type="compositionally biased region" description="Polar residues" evidence="1">
    <location>
        <begin position="190"/>
        <end position="200"/>
    </location>
</feature>
<dbReference type="PANTHER" id="PTHR47219:SF9">
    <property type="entry name" value="GTPASE ACTIVATING PROTEIN AND CENTROSOME-ASSOCIATED, ISOFORM B"/>
    <property type="match status" value="1"/>
</dbReference>
<feature type="region of interest" description="Disordered" evidence="1">
    <location>
        <begin position="292"/>
        <end position="317"/>
    </location>
</feature>
<dbReference type="PANTHER" id="PTHR47219">
    <property type="entry name" value="RAB GTPASE-ACTIVATING PROTEIN 1-LIKE"/>
    <property type="match status" value="1"/>
</dbReference>
<keyword evidence="4" id="KW-1185">Reference proteome</keyword>
<feature type="domain" description="Rab-GAP TBC" evidence="2">
    <location>
        <begin position="354"/>
        <end position="575"/>
    </location>
</feature>
<comment type="caution">
    <text evidence="3">The sequence shown here is derived from an EMBL/GenBank/DDBJ whole genome shotgun (WGS) entry which is preliminary data.</text>
</comment>
<feature type="compositionally biased region" description="Low complexity" evidence="1">
    <location>
        <begin position="100"/>
        <end position="129"/>
    </location>
</feature>
<dbReference type="EMBL" id="LUGG01000002">
    <property type="protein sequence ID" value="OBZ77873.1"/>
    <property type="molecule type" value="Genomic_DNA"/>
</dbReference>
<dbReference type="GO" id="GO:0031267">
    <property type="term" value="F:small GTPase binding"/>
    <property type="evidence" value="ECO:0007669"/>
    <property type="project" value="TreeGrafter"/>
</dbReference>
<evidence type="ECO:0000256" key="1">
    <source>
        <dbReference type="SAM" id="MobiDB-lite"/>
    </source>
</evidence>
<feature type="region of interest" description="Disordered" evidence="1">
    <location>
        <begin position="79"/>
        <end position="130"/>
    </location>
</feature>
<evidence type="ECO:0000259" key="2">
    <source>
        <dbReference type="PROSITE" id="PS50086"/>
    </source>
</evidence>
<dbReference type="AlphaFoldDB" id="A0A1C7MM01"/>
<feature type="compositionally biased region" description="Basic and acidic residues" evidence="1">
    <location>
        <begin position="163"/>
        <end position="174"/>
    </location>
</feature>
<dbReference type="InterPro" id="IPR000195">
    <property type="entry name" value="Rab-GAP-TBC_dom"/>
</dbReference>
<gene>
    <name evidence="3" type="primary">Tbc1d10b_1</name>
    <name evidence="3" type="ORF">A0H81_01580</name>
</gene>
<protein>
    <submittedName>
        <fullName evidence="3">TBC1 domain family member 10B</fullName>
    </submittedName>
</protein>
<evidence type="ECO:0000313" key="4">
    <source>
        <dbReference type="Proteomes" id="UP000092993"/>
    </source>
</evidence>
<dbReference type="InterPro" id="IPR035969">
    <property type="entry name" value="Rab-GAP_TBC_sf"/>
</dbReference>
<dbReference type="InterPro" id="IPR050302">
    <property type="entry name" value="Rab_GAP_TBC_domain"/>
</dbReference>
<dbReference type="OrthoDB" id="159449at2759"/>
<dbReference type="SMART" id="SM00164">
    <property type="entry name" value="TBC"/>
    <property type="match status" value="1"/>
</dbReference>
<proteinExistence type="predicted"/>
<evidence type="ECO:0000313" key="3">
    <source>
        <dbReference type="EMBL" id="OBZ77873.1"/>
    </source>
</evidence>
<feature type="compositionally biased region" description="Polar residues" evidence="1">
    <location>
        <begin position="79"/>
        <end position="89"/>
    </location>
</feature>
<organism evidence="3 4">
    <name type="scientific">Grifola frondosa</name>
    <name type="common">Maitake</name>
    <name type="synonym">Polyporus frondosus</name>
    <dbReference type="NCBI Taxonomy" id="5627"/>
    <lineage>
        <taxon>Eukaryota</taxon>
        <taxon>Fungi</taxon>
        <taxon>Dikarya</taxon>
        <taxon>Basidiomycota</taxon>
        <taxon>Agaricomycotina</taxon>
        <taxon>Agaricomycetes</taxon>
        <taxon>Polyporales</taxon>
        <taxon>Grifolaceae</taxon>
        <taxon>Grifola</taxon>
    </lineage>
</organism>
<dbReference type="STRING" id="5627.A0A1C7MM01"/>
<accession>A0A1C7MM01</accession>
<dbReference type="PROSITE" id="PS50086">
    <property type="entry name" value="TBC_RABGAP"/>
    <property type="match status" value="1"/>
</dbReference>
<reference evidence="3 4" key="1">
    <citation type="submission" date="2016-03" db="EMBL/GenBank/DDBJ databases">
        <title>Whole genome sequencing of Grifola frondosa 9006-11.</title>
        <authorList>
            <person name="Min B."/>
            <person name="Park H."/>
            <person name="Kim J.-G."/>
            <person name="Cho H."/>
            <person name="Oh Y.-L."/>
            <person name="Kong W.-S."/>
            <person name="Choi I.-G."/>
        </authorList>
    </citation>
    <scope>NUCLEOTIDE SEQUENCE [LARGE SCALE GENOMIC DNA]</scope>
    <source>
        <strain evidence="3 4">9006-11</strain>
    </source>
</reference>
<feature type="compositionally biased region" description="Low complexity" evidence="1">
    <location>
        <begin position="148"/>
        <end position="162"/>
    </location>
</feature>
<sequence>MATTTVPLSVPSPHHATVSHSPTVVRVYTHLLLSLSQNIVVDLQLPVRSATNPLPTSSSHPAESDSDGAHVLRTLSLGQPSSHFSHQNGPTLARPPLPRLTPTVAVPPAANMSLSPPSSPLSPKSIASSFPSLRHSQSAILTSPKSTIRSPSPQLQISSQSRRSGETEASHRSDATSLITPSSPIEELSETGSIASQNSTKRSKFSMPPLRLVNSNQSSHYSIRNPTLSLSPSETPDQKTVQVQNMDVELVKPTIPQSPLAFNSMDSLSQTLNSAALPDGLLRTDSPALSTLSGSSFRPPLSELEGSLKSPKLTDSSEMEAHRQRELRWISVMSLVPPSHARKSKKVRKMVLEGVPSSVRYLVWAHLADSKAKRMDGLYQRLCEREKVAASADIERDVQQSFTEQPQLQDGSFVNLLQTYLTMVPDIQYNRGLAITASHLLLQSPEEDAFWLVDGFSFTFTTVFADALPSEHLKRVWDIFLNHVLIPRRYRDFFVLPSSILQCTSRDALLELVCRPPTSCLPQNPDAFLELAFSVKLKDDDLRKQRNKIEAQVKRRTQPRTAPGVNVPSISLPKN</sequence>
<dbReference type="GO" id="GO:0005096">
    <property type="term" value="F:GTPase activator activity"/>
    <property type="evidence" value="ECO:0007669"/>
    <property type="project" value="TreeGrafter"/>
</dbReference>
<dbReference type="Pfam" id="PF00566">
    <property type="entry name" value="RabGAP-TBC"/>
    <property type="match status" value="1"/>
</dbReference>
<dbReference type="SUPFAM" id="SSF47923">
    <property type="entry name" value="Ypt/Rab-GAP domain of gyp1p"/>
    <property type="match status" value="1"/>
</dbReference>
<dbReference type="Gene3D" id="1.10.472.80">
    <property type="entry name" value="Ypt/Rab-GAP domain of gyp1p, domain 3"/>
    <property type="match status" value="1"/>
</dbReference>
<name>A0A1C7MM01_GRIFR</name>
<dbReference type="Gene3D" id="1.10.8.270">
    <property type="entry name" value="putative rabgap domain of human tbc1 domain family member 14 like domains"/>
    <property type="match status" value="1"/>
</dbReference>
<feature type="region of interest" description="Disordered" evidence="1">
    <location>
        <begin position="551"/>
        <end position="575"/>
    </location>
</feature>
<feature type="region of interest" description="Disordered" evidence="1">
    <location>
        <begin position="142"/>
        <end position="236"/>
    </location>
</feature>
<feature type="compositionally biased region" description="Polar residues" evidence="1">
    <location>
        <begin position="213"/>
        <end position="236"/>
    </location>
</feature>